<dbReference type="PANTHER" id="PTHR10037">
    <property type="entry name" value="VOLTAGE-GATED CATION CHANNEL CALCIUM AND SODIUM"/>
    <property type="match status" value="1"/>
</dbReference>
<gene>
    <name evidence="8" type="ORF">HDA36_002766</name>
</gene>
<dbReference type="PANTHER" id="PTHR10037:SF62">
    <property type="entry name" value="SODIUM CHANNEL PROTEIN 60E"/>
    <property type="match status" value="1"/>
</dbReference>
<evidence type="ECO:0000313" key="9">
    <source>
        <dbReference type="Proteomes" id="UP000572635"/>
    </source>
</evidence>
<dbReference type="GO" id="GO:0001518">
    <property type="term" value="C:voltage-gated sodium channel complex"/>
    <property type="evidence" value="ECO:0007669"/>
    <property type="project" value="TreeGrafter"/>
</dbReference>
<feature type="transmembrane region" description="Helical" evidence="6">
    <location>
        <begin position="12"/>
        <end position="31"/>
    </location>
</feature>
<dbReference type="InterPro" id="IPR027359">
    <property type="entry name" value="Volt_channel_dom_sf"/>
</dbReference>
<evidence type="ECO:0000256" key="2">
    <source>
        <dbReference type="ARBA" id="ARBA00022692"/>
    </source>
</evidence>
<feature type="region of interest" description="Disordered" evidence="5">
    <location>
        <begin position="224"/>
        <end position="252"/>
    </location>
</feature>
<evidence type="ECO:0000313" key="8">
    <source>
        <dbReference type="EMBL" id="MBB5432682.1"/>
    </source>
</evidence>
<dbReference type="Proteomes" id="UP000572635">
    <property type="component" value="Unassembled WGS sequence"/>
</dbReference>
<feature type="domain" description="Ion transport" evidence="7">
    <location>
        <begin position="12"/>
        <end position="227"/>
    </location>
</feature>
<dbReference type="RefSeq" id="WP_184392214.1">
    <property type="nucleotide sequence ID" value="NZ_BAAAJD010000100.1"/>
</dbReference>
<feature type="transmembrane region" description="Helical" evidence="6">
    <location>
        <begin position="159"/>
        <end position="180"/>
    </location>
</feature>
<keyword evidence="8" id="KW-0406">Ion transport</keyword>
<dbReference type="InterPro" id="IPR043203">
    <property type="entry name" value="VGCC_Ca_Na"/>
</dbReference>
<keyword evidence="4 6" id="KW-0472">Membrane</keyword>
<reference evidence="8 9" key="1">
    <citation type="submission" date="2020-08" db="EMBL/GenBank/DDBJ databases">
        <title>Sequencing the genomes of 1000 actinobacteria strains.</title>
        <authorList>
            <person name="Klenk H.-P."/>
        </authorList>
    </citation>
    <scope>NUCLEOTIDE SEQUENCE [LARGE SCALE GENOMIC DNA]</scope>
    <source>
        <strain evidence="8 9">DSM 44551</strain>
    </source>
</reference>
<dbReference type="Pfam" id="PF00520">
    <property type="entry name" value="Ion_trans"/>
    <property type="match status" value="1"/>
</dbReference>
<dbReference type="GO" id="GO:0005248">
    <property type="term" value="F:voltage-gated sodium channel activity"/>
    <property type="evidence" value="ECO:0007669"/>
    <property type="project" value="TreeGrafter"/>
</dbReference>
<keyword evidence="8" id="KW-0813">Transport</keyword>
<sequence length="282" mass="31543">MRAHVRSLVDAAWFKRLIIILILLNGVTLGLETWPQVLAEHGRPLHALDRTLLWIFVAEIGLRLYAYRRDFFRDPWNLFDLVVIGIALLPATGPFSVLRVLRVLRLLRLLSAIPSLRMVVTGLFRALPGMASISLLLALLLYIAGVVATKLFQQSSPQYFGDLWTSLFTLFQIMTGDGWSTIALDVMDHQPYAWTFFIVYILVSTFIALNLFIAVAVEALEHGSERTHGEDGADREGPRPTEDPAEPAPARAADDAVLAELRALRGEVAELRRALPLRDEHG</sequence>
<dbReference type="AlphaFoldDB" id="A0A7W8QLJ6"/>
<evidence type="ECO:0000256" key="1">
    <source>
        <dbReference type="ARBA" id="ARBA00004141"/>
    </source>
</evidence>
<organism evidence="8 9">
    <name type="scientific">Nocardiopsis composta</name>
    <dbReference type="NCBI Taxonomy" id="157465"/>
    <lineage>
        <taxon>Bacteria</taxon>
        <taxon>Bacillati</taxon>
        <taxon>Actinomycetota</taxon>
        <taxon>Actinomycetes</taxon>
        <taxon>Streptosporangiales</taxon>
        <taxon>Nocardiopsidaceae</taxon>
        <taxon>Nocardiopsis</taxon>
    </lineage>
</organism>
<feature type="transmembrane region" description="Helical" evidence="6">
    <location>
        <begin position="51"/>
        <end position="66"/>
    </location>
</feature>
<feature type="transmembrane region" description="Helical" evidence="6">
    <location>
        <begin position="192"/>
        <end position="217"/>
    </location>
</feature>
<keyword evidence="8" id="KW-0407">Ion channel</keyword>
<evidence type="ECO:0000256" key="5">
    <source>
        <dbReference type="SAM" id="MobiDB-lite"/>
    </source>
</evidence>
<evidence type="ECO:0000256" key="4">
    <source>
        <dbReference type="ARBA" id="ARBA00023136"/>
    </source>
</evidence>
<name>A0A7W8QLJ6_9ACTN</name>
<comment type="subcellular location">
    <subcellularLocation>
        <location evidence="1">Membrane</location>
        <topology evidence="1">Multi-pass membrane protein</topology>
    </subcellularLocation>
</comment>
<feature type="transmembrane region" description="Helical" evidence="6">
    <location>
        <begin position="126"/>
        <end position="147"/>
    </location>
</feature>
<dbReference type="EMBL" id="JACHDB010000001">
    <property type="protein sequence ID" value="MBB5432682.1"/>
    <property type="molecule type" value="Genomic_DNA"/>
</dbReference>
<keyword evidence="3 6" id="KW-1133">Transmembrane helix</keyword>
<proteinExistence type="predicted"/>
<keyword evidence="2 6" id="KW-0812">Transmembrane</keyword>
<dbReference type="Gene3D" id="1.10.287.70">
    <property type="match status" value="1"/>
</dbReference>
<evidence type="ECO:0000256" key="3">
    <source>
        <dbReference type="ARBA" id="ARBA00022989"/>
    </source>
</evidence>
<dbReference type="SUPFAM" id="SSF81324">
    <property type="entry name" value="Voltage-gated potassium channels"/>
    <property type="match status" value="1"/>
</dbReference>
<feature type="compositionally biased region" description="Basic and acidic residues" evidence="5">
    <location>
        <begin position="224"/>
        <end position="242"/>
    </location>
</feature>
<feature type="transmembrane region" description="Helical" evidence="6">
    <location>
        <begin position="78"/>
        <end position="101"/>
    </location>
</feature>
<keyword evidence="9" id="KW-1185">Reference proteome</keyword>
<protein>
    <submittedName>
        <fullName evidence="8">Voltage-gated sodium channel</fullName>
    </submittedName>
</protein>
<evidence type="ECO:0000259" key="7">
    <source>
        <dbReference type="Pfam" id="PF00520"/>
    </source>
</evidence>
<dbReference type="InterPro" id="IPR005821">
    <property type="entry name" value="Ion_trans_dom"/>
</dbReference>
<comment type="caution">
    <text evidence="8">The sequence shown here is derived from an EMBL/GenBank/DDBJ whole genome shotgun (WGS) entry which is preliminary data.</text>
</comment>
<accession>A0A7W8QLJ6</accession>
<dbReference type="Gene3D" id="1.20.120.350">
    <property type="entry name" value="Voltage-gated potassium channels. Chain C"/>
    <property type="match status" value="1"/>
</dbReference>
<evidence type="ECO:0000256" key="6">
    <source>
        <dbReference type="SAM" id="Phobius"/>
    </source>
</evidence>